<comment type="similarity">
    <text evidence="2 6">Belongs to the zinc-containing alcohol dehydrogenase family.</text>
</comment>
<dbReference type="GO" id="GO:0016491">
    <property type="term" value="F:oxidoreductase activity"/>
    <property type="evidence" value="ECO:0007669"/>
    <property type="project" value="UniProtKB-KW"/>
</dbReference>
<dbReference type="EMBL" id="RJSF01000043">
    <property type="protein sequence ID" value="RNM13162.1"/>
    <property type="molecule type" value="Genomic_DNA"/>
</dbReference>
<dbReference type="PROSITE" id="PS00059">
    <property type="entry name" value="ADH_ZINC"/>
    <property type="match status" value="1"/>
</dbReference>
<evidence type="ECO:0000256" key="4">
    <source>
        <dbReference type="ARBA" id="ARBA00022833"/>
    </source>
</evidence>
<organism evidence="8 9">
    <name type="scientific">Nocardioides pocheonensis</name>
    <dbReference type="NCBI Taxonomy" id="661485"/>
    <lineage>
        <taxon>Bacteria</taxon>
        <taxon>Bacillati</taxon>
        <taxon>Actinomycetota</taxon>
        <taxon>Actinomycetes</taxon>
        <taxon>Propionibacteriales</taxon>
        <taxon>Nocardioidaceae</taxon>
        <taxon>Nocardioides</taxon>
    </lineage>
</organism>
<dbReference type="InterPro" id="IPR036291">
    <property type="entry name" value="NAD(P)-bd_dom_sf"/>
</dbReference>
<proteinExistence type="inferred from homology"/>
<comment type="caution">
    <text evidence="8">The sequence shown here is derived from an EMBL/GenBank/DDBJ whole genome shotgun (WGS) entry which is preliminary data.</text>
</comment>
<dbReference type="InterPro" id="IPR002328">
    <property type="entry name" value="ADH_Zn_CS"/>
</dbReference>
<dbReference type="GO" id="GO:0008270">
    <property type="term" value="F:zinc ion binding"/>
    <property type="evidence" value="ECO:0007669"/>
    <property type="project" value="InterPro"/>
</dbReference>
<comment type="cofactor">
    <cofactor evidence="1 6">
        <name>Zn(2+)</name>
        <dbReference type="ChEBI" id="CHEBI:29105"/>
    </cofactor>
</comment>
<protein>
    <submittedName>
        <fullName evidence="8">Zn-dependent alcohol dehydrogenase</fullName>
    </submittedName>
</protein>
<dbReference type="Pfam" id="PF08240">
    <property type="entry name" value="ADH_N"/>
    <property type="match status" value="1"/>
</dbReference>
<dbReference type="SUPFAM" id="SSF51735">
    <property type="entry name" value="NAD(P)-binding Rossmann-fold domains"/>
    <property type="match status" value="1"/>
</dbReference>
<keyword evidence="4 6" id="KW-0862">Zinc</keyword>
<evidence type="ECO:0000313" key="9">
    <source>
        <dbReference type="Proteomes" id="UP000279994"/>
    </source>
</evidence>
<keyword evidence="5" id="KW-0560">Oxidoreductase</keyword>
<dbReference type="OrthoDB" id="9797931at2"/>
<dbReference type="SMART" id="SM00829">
    <property type="entry name" value="PKS_ER"/>
    <property type="match status" value="1"/>
</dbReference>
<accession>A0A3N0GLV9</accession>
<dbReference type="InterPro" id="IPR013149">
    <property type="entry name" value="ADH-like_C"/>
</dbReference>
<dbReference type="InterPro" id="IPR013154">
    <property type="entry name" value="ADH-like_N"/>
</dbReference>
<dbReference type="Gene3D" id="3.40.50.720">
    <property type="entry name" value="NAD(P)-binding Rossmann-like Domain"/>
    <property type="match status" value="1"/>
</dbReference>
<evidence type="ECO:0000256" key="1">
    <source>
        <dbReference type="ARBA" id="ARBA00001947"/>
    </source>
</evidence>
<keyword evidence="9" id="KW-1185">Reference proteome</keyword>
<evidence type="ECO:0000256" key="5">
    <source>
        <dbReference type="ARBA" id="ARBA00023002"/>
    </source>
</evidence>
<sequence>MMLAARYVGDRGIEVATVEAAPPGPGEVQVAVAYTGICGTDLHIRHGDMDARVDLPAVVGHEMSGRVVACGPDVHDWHPGDAVTVMPLRWCGSCSACTSGHQHICERLDFMGIDSPGSMQQLWTVPSDVLVHLPPALELAHGALVEPTAVAVHDVRRADLRPGERVVVVGGGPVGILIASVAAADGADVVVLEVNGYRRSVAEGLGLATLDPTDGDVGDRLRGWSQGGPVGASFEVSGTQPGMEVALACLGPRGRMVQVGIHAQPRTVDLHQVFWRELSILGARVYERSDFERAVALLAAGHVAADALISRVQPLESAAAAFDELAAGGEVMKILVRCGDVS</sequence>
<dbReference type="AlphaFoldDB" id="A0A3N0GLV9"/>
<dbReference type="SUPFAM" id="SSF50129">
    <property type="entry name" value="GroES-like"/>
    <property type="match status" value="1"/>
</dbReference>
<evidence type="ECO:0000313" key="8">
    <source>
        <dbReference type="EMBL" id="RNM13162.1"/>
    </source>
</evidence>
<reference evidence="8 9" key="1">
    <citation type="submission" date="2018-11" db="EMBL/GenBank/DDBJ databases">
        <authorList>
            <person name="Li F."/>
        </authorList>
    </citation>
    <scope>NUCLEOTIDE SEQUENCE [LARGE SCALE GENOMIC DNA]</scope>
    <source>
        <strain evidence="8 9">Gsoil 818</strain>
    </source>
</reference>
<evidence type="ECO:0000256" key="3">
    <source>
        <dbReference type="ARBA" id="ARBA00022723"/>
    </source>
</evidence>
<dbReference type="Proteomes" id="UP000279994">
    <property type="component" value="Unassembled WGS sequence"/>
</dbReference>
<dbReference type="PANTHER" id="PTHR43161">
    <property type="entry name" value="SORBITOL DEHYDROGENASE"/>
    <property type="match status" value="1"/>
</dbReference>
<gene>
    <name evidence="8" type="ORF">EFL26_16190</name>
</gene>
<dbReference type="PANTHER" id="PTHR43161:SF23">
    <property type="entry name" value="(R,R)-BUTANEDIOL DEHYDROGENASE-RELATED"/>
    <property type="match status" value="1"/>
</dbReference>
<dbReference type="Pfam" id="PF00107">
    <property type="entry name" value="ADH_zinc_N"/>
    <property type="match status" value="1"/>
</dbReference>
<keyword evidence="3 6" id="KW-0479">Metal-binding</keyword>
<dbReference type="Gene3D" id="3.90.180.10">
    <property type="entry name" value="Medium-chain alcohol dehydrogenases, catalytic domain"/>
    <property type="match status" value="1"/>
</dbReference>
<feature type="domain" description="Enoyl reductase (ER)" evidence="7">
    <location>
        <begin position="9"/>
        <end position="336"/>
    </location>
</feature>
<evidence type="ECO:0000256" key="2">
    <source>
        <dbReference type="ARBA" id="ARBA00008072"/>
    </source>
</evidence>
<dbReference type="InterPro" id="IPR011032">
    <property type="entry name" value="GroES-like_sf"/>
</dbReference>
<evidence type="ECO:0000259" key="7">
    <source>
        <dbReference type="SMART" id="SM00829"/>
    </source>
</evidence>
<evidence type="ECO:0000256" key="6">
    <source>
        <dbReference type="RuleBase" id="RU361277"/>
    </source>
</evidence>
<name>A0A3N0GLV9_9ACTN</name>
<dbReference type="InterPro" id="IPR020843">
    <property type="entry name" value="ER"/>
</dbReference>